<dbReference type="Proteomes" id="UP000001070">
    <property type="component" value="Unassembled WGS sequence"/>
</dbReference>
<dbReference type="Pfam" id="PF02878">
    <property type="entry name" value="PGM_PMM_I"/>
    <property type="match status" value="1"/>
</dbReference>
<evidence type="ECO:0000259" key="11">
    <source>
        <dbReference type="Pfam" id="PF02878"/>
    </source>
</evidence>
<dbReference type="OrthoDB" id="8300170at2759"/>
<dbReference type="CDD" id="cd05799">
    <property type="entry name" value="PGM2"/>
    <property type="match status" value="1"/>
</dbReference>
<gene>
    <name evidence="14" type="primary">Dgri\GH23045</name>
    <name evidence="14" type="ORF">Dgri_GH23045</name>
</gene>
<dbReference type="InterPro" id="IPR005846">
    <property type="entry name" value="A-D-PHexomutase_a/b/a-III"/>
</dbReference>
<dbReference type="InterPro" id="IPR016055">
    <property type="entry name" value="A-D-PHexomutase_a/b/a-I/II/III"/>
</dbReference>
<dbReference type="KEGG" id="dgr:6569105"/>
<feature type="domain" description="Alpha-D-phosphohexomutase alpha/beta/alpha" evidence="11">
    <location>
        <begin position="63"/>
        <end position="204"/>
    </location>
</feature>
<evidence type="ECO:0000256" key="3">
    <source>
        <dbReference type="ARBA" id="ARBA00010231"/>
    </source>
</evidence>
<dbReference type="eggNOG" id="KOG1220">
    <property type="taxonomic scope" value="Eukaryota"/>
</dbReference>
<keyword evidence="8" id="KW-0460">Magnesium</keyword>
<dbReference type="GO" id="GO:0008973">
    <property type="term" value="F:phosphopentomutase activity"/>
    <property type="evidence" value="ECO:0007669"/>
    <property type="project" value="TreeGrafter"/>
</dbReference>
<comment type="similarity">
    <text evidence="3">Belongs to the phosphohexose mutase family.</text>
</comment>
<feature type="domain" description="Alpha-D-phosphohexomutase alpha/beta/alpha" evidence="13">
    <location>
        <begin position="351"/>
        <end position="477"/>
    </location>
</feature>
<dbReference type="EMBL" id="CH916375">
    <property type="protein sequence ID" value="EDV98321.1"/>
    <property type="molecule type" value="Genomic_DNA"/>
</dbReference>
<keyword evidence="5" id="KW-0313">Glucose metabolism</keyword>
<dbReference type="InterPro" id="IPR005841">
    <property type="entry name" value="Alpha-D-phosphohexomutase_SF"/>
</dbReference>
<dbReference type="GO" id="GO:0005634">
    <property type="term" value="C:nucleus"/>
    <property type="evidence" value="ECO:0007669"/>
    <property type="project" value="TreeGrafter"/>
</dbReference>
<dbReference type="PhylomeDB" id="B4JWI3"/>
<keyword evidence="9" id="KW-0413">Isomerase</keyword>
<evidence type="ECO:0000313" key="14">
    <source>
        <dbReference type="EMBL" id="EDV98321.1"/>
    </source>
</evidence>
<dbReference type="PANTHER" id="PTHR45745">
    <property type="entry name" value="PHOSPHOMANNOMUTASE 45A"/>
    <property type="match status" value="1"/>
</dbReference>
<dbReference type="FunFam" id="3.40.120.10:FF:000035">
    <property type="entry name" value="Pgm3p"/>
    <property type="match status" value="1"/>
</dbReference>
<dbReference type="STRING" id="7222.B4JWI3"/>
<keyword evidence="7" id="KW-0479">Metal-binding</keyword>
<dbReference type="Gene3D" id="3.40.120.10">
    <property type="entry name" value="Alpha-D-Glucose-1,6-Bisphosphate, subunit A, domain 3"/>
    <property type="match status" value="3"/>
</dbReference>
<dbReference type="GO" id="GO:0006006">
    <property type="term" value="P:glucose metabolic process"/>
    <property type="evidence" value="ECO:0007669"/>
    <property type="project" value="UniProtKB-KW"/>
</dbReference>
<dbReference type="GO" id="GO:0006166">
    <property type="term" value="P:purine ribonucleoside salvage"/>
    <property type="evidence" value="ECO:0007669"/>
    <property type="project" value="TreeGrafter"/>
</dbReference>
<dbReference type="InParanoid" id="B4JWI3"/>
<dbReference type="SUPFAM" id="SSF55957">
    <property type="entry name" value="Phosphoglucomutase, C-terminal domain"/>
    <property type="match status" value="1"/>
</dbReference>
<dbReference type="Pfam" id="PF02879">
    <property type="entry name" value="PGM_PMM_II"/>
    <property type="match status" value="1"/>
</dbReference>
<comment type="subcellular location">
    <subcellularLocation>
        <location evidence="2">Cytoplasm</location>
    </subcellularLocation>
</comment>
<dbReference type="PANTHER" id="PTHR45745:SF1">
    <property type="entry name" value="PHOSPHOGLUCOMUTASE 2B-RELATED"/>
    <property type="match status" value="1"/>
</dbReference>
<dbReference type="InterPro" id="IPR036900">
    <property type="entry name" value="A-D-PHexomutase_C_sf"/>
</dbReference>
<dbReference type="InterPro" id="IPR016066">
    <property type="entry name" value="A-D-PHexomutase_CS"/>
</dbReference>
<evidence type="ECO:0000256" key="1">
    <source>
        <dbReference type="ARBA" id="ARBA00001946"/>
    </source>
</evidence>
<dbReference type="InterPro" id="IPR005845">
    <property type="entry name" value="A-D-PHexomutase_a/b/a-II"/>
</dbReference>
<evidence type="ECO:0000256" key="4">
    <source>
        <dbReference type="ARBA" id="ARBA00022490"/>
    </source>
</evidence>
<accession>B4JWI3</accession>
<dbReference type="GO" id="GO:0000287">
    <property type="term" value="F:magnesium ion binding"/>
    <property type="evidence" value="ECO:0007669"/>
    <property type="project" value="InterPro"/>
</dbReference>
<dbReference type="PRINTS" id="PR00509">
    <property type="entry name" value="PGMPMM"/>
</dbReference>
<evidence type="ECO:0000256" key="9">
    <source>
        <dbReference type="ARBA" id="ARBA00023235"/>
    </source>
</evidence>
<dbReference type="OMA" id="RYKSKEF"/>
<dbReference type="HOGENOM" id="CLU_016950_0_1_1"/>
<dbReference type="SUPFAM" id="SSF53738">
    <property type="entry name" value="Phosphoglucomutase, first 3 domains"/>
    <property type="match status" value="3"/>
</dbReference>
<evidence type="ECO:0000259" key="12">
    <source>
        <dbReference type="Pfam" id="PF02879"/>
    </source>
</evidence>
<evidence type="ECO:0000259" key="13">
    <source>
        <dbReference type="Pfam" id="PF02880"/>
    </source>
</evidence>
<evidence type="ECO:0000256" key="6">
    <source>
        <dbReference type="ARBA" id="ARBA00022553"/>
    </source>
</evidence>
<dbReference type="FunCoup" id="B4JWI3">
    <property type="interactions" value="615"/>
</dbReference>
<organism evidence="15">
    <name type="scientific">Drosophila grimshawi</name>
    <name type="common">Hawaiian fruit fly</name>
    <name type="synonym">Idiomyia grimshawi</name>
    <dbReference type="NCBI Taxonomy" id="7222"/>
    <lineage>
        <taxon>Eukaryota</taxon>
        <taxon>Metazoa</taxon>
        <taxon>Ecdysozoa</taxon>
        <taxon>Arthropoda</taxon>
        <taxon>Hexapoda</taxon>
        <taxon>Insecta</taxon>
        <taxon>Pterygota</taxon>
        <taxon>Neoptera</taxon>
        <taxon>Endopterygota</taxon>
        <taxon>Diptera</taxon>
        <taxon>Brachycera</taxon>
        <taxon>Muscomorpha</taxon>
        <taxon>Ephydroidea</taxon>
        <taxon>Drosophilidae</taxon>
        <taxon>Drosophila</taxon>
        <taxon>Hawaiian Drosophila</taxon>
    </lineage>
</organism>
<proteinExistence type="inferred from homology"/>
<keyword evidence="15" id="KW-1185">Reference proteome</keyword>
<evidence type="ECO:0000313" key="15">
    <source>
        <dbReference type="Proteomes" id="UP000001070"/>
    </source>
</evidence>
<evidence type="ECO:0000256" key="10">
    <source>
        <dbReference type="ARBA" id="ARBA00023277"/>
    </source>
</evidence>
<comment type="cofactor">
    <cofactor evidence="1">
        <name>Mg(2+)</name>
        <dbReference type="ChEBI" id="CHEBI:18420"/>
    </cofactor>
</comment>
<evidence type="ECO:0000256" key="5">
    <source>
        <dbReference type="ARBA" id="ARBA00022526"/>
    </source>
</evidence>
<keyword evidence="4" id="KW-0963">Cytoplasm</keyword>
<dbReference type="Pfam" id="PF02880">
    <property type="entry name" value="PGM_PMM_III"/>
    <property type="match status" value="1"/>
</dbReference>
<evidence type="ECO:0000256" key="2">
    <source>
        <dbReference type="ARBA" id="ARBA00004496"/>
    </source>
</evidence>
<keyword evidence="10" id="KW-0119">Carbohydrate metabolism</keyword>
<reference evidence="14 15" key="1">
    <citation type="journal article" date="2007" name="Nature">
        <title>Evolution of genes and genomes on the Drosophila phylogeny.</title>
        <authorList>
            <consortium name="Drosophila 12 Genomes Consortium"/>
            <person name="Clark A.G."/>
            <person name="Eisen M.B."/>
            <person name="Smith D.R."/>
            <person name="Bergman C.M."/>
            <person name="Oliver B."/>
            <person name="Markow T.A."/>
            <person name="Kaufman T.C."/>
            <person name="Kellis M."/>
            <person name="Gelbart W."/>
            <person name="Iyer V.N."/>
            <person name="Pollard D.A."/>
            <person name="Sackton T.B."/>
            <person name="Larracuente A.M."/>
            <person name="Singh N.D."/>
            <person name="Abad J.P."/>
            <person name="Abt D.N."/>
            <person name="Adryan B."/>
            <person name="Aguade M."/>
            <person name="Akashi H."/>
            <person name="Anderson W.W."/>
            <person name="Aquadro C.F."/>
            <person name="Ardell D.H."/>
            <person name="Arguello R."/>
            <person name="Artieri C.G."/>
            <person name="Barbash D.A."/>
            <person name="Barker D."/>
            <person name="Barsanti P."/>
            <person name="Batterham P."/>
            <person name="Batzoglou S."/>
            <person name="Begun D."/>
            <person name="Bhutkar A."/>
            <person name="Blanco E."/>
            <person name="Bosak S.A."/>
            <person name="Bradley R.K."/>
            <person name="Brand A.D."/>
            <person name="Brent M.R."/>
            <person name="Brooks A.N."/>
            <person name="Brown R.H."/>
            <person name="Butlin R.K."/>
            <person name="Caggese C."/>
            <person name="Calvi B.R."/>
            <person name="Bernardo de Carvalho A."/>
            <person name="Caspi A."/>
            <person name="Castrezana S."/>
            <person name="Celniker S.E."/>
            <person name="Chang J.L."/>
            <person name="Chapple C."/>
            <person name="Chatterji S."/>
            <person name="Chinwalla A."/>
            <person name="Civetta A."/>
            <person name="Clifton S.W."/>
            <person name="Comeron J.M."/>
            <person name="Costello J.C."/>
            <person name="Coyne J.A."/>
            <person name="Daub J."/>
            <person name="David R.G."/>
            <person name="Delcher A.L."/>
            <person name="Delehaunty K."/>
            <person name="Do C.B."/>
            <person name="Ebling H."/>
            <person name="Edwards K."/>
            <person name="Eickbush T."/>
            <person name="Evans J.D."/>
            <person name="Filipski A."/>
            <person name="Findeiss S."/>
            <person name="Freyhult E."/>
            <person name="Fulton L."/>
            <person name="Fulton R."/>
            <person name="Garcia A.C."/>
            <person name="Gardiner A."/>
            <person name="Garfield D.A."/>
            <person name="Garvin B.E."/>
            <person name="Gibson G."/>
            <person name="Gilbert D."/>
            <person name="Gnerre S."/>
            <person name="Godfrey J."/>
            <person name="Good R."/>
            <person name="Gotea V."/>
            <person name="Gravely B."/>
            <person name="Greenberg A.J."/>
            <person name="Griffiths-Jones S."/>
            <person name="Gross S."/>
            <person name="Guigo R."/>
            <person name="Gustafson E.A."/>
            <person name="Haerty W."/>
            <person name="Hahn M.W."/>
            <person name="Halligan D.L."/>
            <person name="Halpern A.L."/>
            <person name="Halter G.M."/>
            <person name="Han M.V."/>
            <person name="Heger A."/>
            <person name="Hillier L."/>
            <person name="Hinrichs A.S."/>
            <person name="Holmes I."/>
            <person name="Hoskins R.A."/>
            <person name="Hubisz M.J."/>
            <person name="Hultmark D."/>
            <person name="Huntley M.A."/>
            <person name="Jaffe D.B."/>
            <person name="Jagadeeshan S."/>
            <person name="Jeck W.R."/>
            <person name="Johnson J."/>
            <person name="Jones C.D."/>
            <person name="Jordan W.C."/>
            <person name="Karpen G.H."/>
            <person name="Kataoka E."/>
            <person name="Keightley P.D."/>
            <person name="Kheradpour P."/>
            <person name="Kirkness E.F."/>
            <person name="Koerich L.B."/>
            <person name="Kristiansen K."/>
            <person name="Kudrna D."/>
            <person name="Kulathinal R.J."/>
            <person name="Kumar S."/>
            <person name="Kwok R."/>
            <person name="Lander E."/>
            <person name="Langley C.H."/>
            <person name="Lapoint R."/>
            <person name="Lazzaro B.P."/>
            <person name="Lee S.J."/>
            <person name="Levesque L."/>
            <person name="Li R."/>
            <person name="Lin C.F."/>
            <person name="Lin M.F."/>
            <person name="Lindblad-Toh K."/>
            <person name="Llopart A."/>
            <person name="Long M."/>
            <person name="Low L."/>
            <person name="Lozovsky E."/>
            <person name="Lu J."/>
            <person name="Luo M."/>
            <person name="Machado C.A."/>
            <person name="Makalowski W."/>
            <person name="Marzo M."/>
            <person name="Matsuda M."/>
            <person name="Matzkin L."/>
            <person name="McAllister B."/>
            <person name="McBride C.S."/>
            <person name="McKernan B."/>
            <person name="McKernan K."/>
            <person name="Mendez-Lago M."/>
            <person name="Minx P."/>
            <person name="Mollenhauer M.U."/>
            <person name="Montooth K."/>
            <person name="Mount S.M."/>
            <person name="Mu X."/>
            <person name="Myers E."/>
            <person name="Negre B."/>
            <person name="Newfeld S."/>
            <person name="Nielsen R."/>
            <person name="Noor M.A."/>
            <person name="O'Grady P."/>
            <person name="Pachter L."/>
            <person name="Papaceit M."/>
            <person name="Parisi M.J."/>
            <person name="Parisi M."/>
            <person name="Parts L."/>
            <person name="Pedersen J.S."/>
            <person name="Pesole G."/>
            <person name="Phillippy A.M."/>
            <person name="Ponting C.P."/>
            <person name="Pop M."/>
            <person name="Porcelli D."/>
            <person name="Powell J.R."/>
            <person name="Prohaska S."/>
            <person name="Pruitt K."/>
            <person name="Puig M."/>
            <person name="Quesneville H."/>
            <person name="Ram K.R."/>
            <person name="Rand D."/>
            <person name="Rasmussen M.D."/>
            <person name="Reed L.K."/>
            <person name="Reenan R."/>
            <person name="Reily A."/>
            <person name="Remington K.A."/>
            <person name="Rieger T.T."/>
            <person name="Ritchie M.G."/>
            <person name="Robin C."/>
            <person name="Rogers Y.H."/>
            <person name="Rohde C."/>
            <person name="Rozas J."/>
            <person name="Rubenfield M.J."/>
            <person name="Ruiz A."/>
            <person name="Russo S."/>
            <person name="Salzberg S.L."/>
            <person name="Sanchez-Gracia A."/>
            <person name="Saranga D.J."/>
            <person name="Sato H."/>
            <person name="Schaeffer S.W."/>
            <person name="Schatz M.C."/>
            <person name="Schlenke T."/>
            <person name="Schwartz R."/>
            <person name="Segarra C."/>
            <person name="Singh R.S."/>
            <person name="Sirot L."/>
            <person name="Sirota M."/>
            <person name="Sisneros N.B."/>
            <person name="Smith C.D."/>
            <person name="Smith T.F."/>
            <person name="Spieth J."/>
            <person name="Stage D.E."/>
            <person name="Stark A."/>
            <person name="Stephan W."/>
            <person name="Strausberg R.L."/>
            <person name="Strempel S."/>
            <person name="Sturgill D."/>
            <person name="Sutton G."/>
            <person name="Sutton G.G."/>
            <person name="Tao W."/>
            <person name="Teichmann S."/>
            <person name="Tobari Y.N."/>
            <person name="Tomimura Y."/>
            <person name="Tsolas J.M."/>
            <person name="Valente V.L."/>
            <person name="Venter E."/>
            <person name="Venter J.C."/>
            <person name="Vicario S."/>
            <person name="Vieira F.G."/>
            <person name="Vilella A.J."/>
            <person name="Villasante A."/>
            <person name="Walenz B."/>
            <person name="Wang J."/>
            <person name="Wasserman M."/>
            <person name="Watts T."/>
            <person name="Wilson D."/>
            <person name="Wilson R.K."/>
            <person name="Wing R.A."/>
            <person name="Wolfner M.F."/>
            <person name="Wong A."/>
            <person name="Wong G.K."/>
            <person name="Wu C.I."/>
            <person name="Wu G."/>
            <person name="Yamamoto D."/>
            <person name="Yang H.P."/>
            <person name="Yang S.P."/>
            <person name="Yorke J.A."/>
            <person name="Yoshida K."/>
            <person name="Zdobnov E."/>
            <person name="Zhang P."/>
            <person name="Zhang Y."/>
            <person name="Zimin A.V."/>
            <person name="Baldwin J."/>
            <person name="Abdouelleil A."/>
            <person name="Abdulkadir J."/>
            <person name="Abebe A."/>
            <person name="Abera B."/>
            <person name="Abreu J."/>
            <person name="Acer S.C."/>
            <person name="Aftuck L."/>
            <person name="Alexander A."/>
            <person name="An P."/>
            <person name="Anderson E."/>
            <person name="Anderson S."/>
            <person name="Arachi H."/>
            <person name="Azer M."/>
            <person name="Bachantsang P."/>
            <person name="Barry A."/>
            <person name="Bayul T."/>
            <person name="Berlin A."/>
            <person name="Bessette D."/>
            <person name="Bloom T."/>
            <person name="Blye J."/>
            <person name="Boguslavskiy L."/>
            <person name="Bonnet C."/>
            <person name="Boukhgalter B."/>
            <person name="Bourzgui I."/>
            <person name="Brown A."/>
            <person name="Cahill P."/>
            <person name="Channer S."/>
            <person name="Cheshatsang Y."/>
            <person name="Chuda L."/>
            <person name="Citroen M."/>
            <person name="Collymore A."/>
            <person name="Cooke P."/>
            <person name="Costello M."/>
            <person name="D'Aco K."/>
            <person name="Daza R."/>
            <person name="De Haan G."/>
            <person name="DeGray S."/>
            <person name="DeMaso C."/>
            <person name="Dhargay N."/>
            <person name="Dooley K."/>
            <person name="Dooley E."/>
            <person name="Doricent M."/>
            <person name="Dorje P."/>
            <person name="Dorjee K."/>
            <person name="Dupes A."/>
            <person name="Elong R."/>
            <person name="Falk J."/>
            <person name="Farina A."/>
            <person name="Faro S."/>
            <person name="Ferguson D."/>
            <person name="Fisher S."/>
            <person name="Foley C.D."/>
            <person name="Franke A."/>
            <person name="Friedrich D."/>
            <person name="Gadbois L."/>
            <person name="Gearin G."/>
            <person name="Gearin C.R."/>
            <person name="Giannoukos G."/>
            <person name="Goode T."/>
            <person name="Graham J."/>
            <person name="Grandbois E."/>
            <person name="Grewal S."/>
            <person name="Gyaltsen K."/>
            <person name="Hafez N."/>
            <person name="Hagos B."/>
            <person name="Hall J."/>
            <person name="Henson C."/>
            <person name="Hollinger A."/>
            <person name="Honan T."/>
            <person name="Huard M.D."/>
            <person name="Hughes L."/>
            <person name="Hurhula B."/>
            <person name="Husby M.E."/>
            <person name="Kamat A."/>
            <person name="Kanga B."/>
            <person name="Kashin S."/>
            <person name="Khazanovich D."/>
            <person name="Kisner P."/>
            <person name="Lance K."/>
            <person name="Lara M."/>
            <person name="Lee W."/>
            <person name="Lennon N."/>
            <person name="Letendre F."/>
            <person name="LeVine R."/>
            <person name="Lipovsky A."/>
            <person name="Liu X."/>
            <person name="Liu J."/>
            <person name="Liu S."/>
            <person name="Lokyitsang T."/>
            <person name="Lokyitsang Y."/>
            <person name="Lubonja R."/>
            <person name="Lui A."/>
            <person name="MacDonald P."/>
            <person name="Magnisalis V."/>
            <person name="Maru K."/>
            <person name="Matthews C."/>
            <person name="McCusker W."/>
            <person name="McDonough S."/>
            <person name="Mehta T."/>
            <person name="Meldrim J."/>
            <person name="Meneus L."/>
            <person name="Mihai O."/>
            <person name="Mihalev A."/>
            <person name="Mihova T."/>
            <person name="Mittelman R."/>
            <person name="Mlenga V."/>
            <person name="Montmayeur A."/>
            <person name="Mulrain L."/>
            <person name="Navidi A."/>
            <person name="Naylor J."/>
            <person name="Negash T."/>
            <person name="Nguyen T."/>
            <person name="Nguyen N."/>
            <person name="Nicol R."/>
            <person name="Norbu C."/>
            <person name="Norbu N."/>
            <person name="Novod N."/>
            <person name="O'Neill B."/>
            <person name="Osman S."/>
            <person name="Markiewicz E."/>
            <person name="Oyono O.L."/>
            <person name="Patti C."/>
            <person name="Phunkhang P."/>
            <person name="Pierre F."/>
            <person name="Priest M."/>
            <person name="Raghuraman S."/>
            <person name="Rege F."/>
            <person name="Reyes R."/>
            <person name="Rise C."/>
            <person name="Rogov P."/>
            <person name="Ross K."/>
            <person name="Ryan E."/>
            <person name="Settipalli S."/>
            <person name="Shea T."/>
            <person name="Sherpa N."/>
            <person name="Shi L."/>
            <person name="Shih D."/>
            <person name="Sparrow T."/>
            <person name="Spaulding J."/>
            <person name="Stalker J."/>
            <person name="Stange-Thomann N."/>
            <person name="Stavropoulos S."/>
            <person name="Stone C."/>
            <person name="Strader C."/>
            <person name="Tesfaye S."/>
            <person name="Thomson T."/>
            <person name="Thoulutsang Y."/>
            <person name="Thoulutsang D."/>
            <person name="Topham K."/>
            <person name="Topping I."/>
            <person name="Tsamla T."/>
            <person name="Vassiliev H."/>
            <person name="Vo A."/>
            <person name="Wangchuk T."/>
            <person name="Wangdi T."/>
            <person name="Weiand M."/>
            <person name="Wilkinson J."/>
            <person name="Wilson A."/>
            <person name="Yadav S."/>
            <person name="Young G."/>
            <person name="Yu Q."/>
            <person name="Zembek L."/>
            <person name="Zhong D."/>
            <person name="Zimmer A."/>
            <person name="Zwirko Z."/>
            <person name="Jaffe D.B."/>
            <person name="Alvarez P."/>
            <person name="Brockman W."/>
            <person name="Butler J."/>
            <person name="Chin C."/>
            <person name="Gnerre S."/>
            <person name="Grabherr M."/>
            <person name="Kleber M."/>
            <person name="Mauceli E."/>
            <person name="MacCallum I."/>
        </authorList>
    </citation>
    <scope>NUCLEOTIDE SEQUENCE [LARGE SCALE GENOMIC DNA]</scope>
    <source>
        <strain evidence="15">Tucson 15287-2541.00</strain>
    </source>
</reference>
<dbReference type="AlphaFoldDB" id="B4JWI3"/>
<dbReference type="GO" id="GO:0005737">
    <property type="term" value="C:cytoplasm"/>
    <property type="evidence" value="ECO:0007669"/>
    <property type="project" value="UniProtKB-SubCell"/>
</dbReference>
<sequence length="623" mass="70575">MCHSMGHAICELKNMPLSGDKELDSQIKKWIKWDHNQDTLSQIMEAVKMEDWDTLRCRLCKRITFGTSGLRSVMRAGFDSMNELVVVQTAQGLCSYLKQQYPDETMWPDRGIVVGYDGRYNSQRFAELTTIVFLSQNFRVFQFRCLVATPFVPYSVLRLNCLAGVMVTASHNPKQDNGYKVYWTNGAQIIPPHDEAINQSILENLQPSPDSWDETVLCANELLSDPYNNVVPAYYDALKKEISCPLMEANGRCTLTFTYTAMHGVGYPYVKLAFGKINLKPVIPVCEQVEPDPEFPTTPKPNPEEGKESLQLALCRATAKKSPIILANDPDADRLAVAAVEEKDKYKLFSGNELGALLGWWALHNYRMKEESADLSNCSMVASTVSSKILKSMAEVEGFNYHETLTGFKWIGNKVIDEQTAGRKVLFAFEESIGYMLSTNVIDKDGISAAAHVATMACYLKCKMCMTMQEKLRDIYETYGYHTSIVSYVTCKDKVLIEKIFKRLRTFEDEQENTYPSSILDGEFEIENVRDLTTGYDSSTPDKKATLPASESIQMITFTFKNGFVVTLRTSGTEPKMKYYAEMCGKPENKRWDELELALHRMTEAAVEEFYEPKKNGLQLRAD</sequence>
<feature type="domain" description="Alpha-D-phosphohexomutase alpha/beta/alpha" evidence="12">
    <location>
        <begin position="233"/>
        <end position="338"/>
    </location>
</feature>
<name>B4JWI3_DROGR</name>
<dbReference type="PROSITE" id="PS00710">
    <property type="entry name" value="PGM_PMM"/>
    <property type="match status" value="1"/>
</dbReference>
<keyword evidence="6" id="KW-0597">Phosphoprotein</keyword>
<evidence type="ECO:0000256" key="8">
    <source>
        <dbReference type="ARBA" id="ARBA00022842"/>
    </source>
</evidence>
<evidence type="ECO:0000256" key="7">
    <source>
        <dbReference type="ARBA" id="ARBA00022723"/>
    </source>
</evidence>
<dbReference type="InterPro" id="IPR005844">
    <property type="entry name" value="A-D-PHexomutase_a/b/a-I"/>
</dbReference>
<protein>
    <submittedName>
        <fullName evidence="14">GH23045</fullName>
    </submittedName>
</protein>